<feature type="compositionally biased region" description="Basic and acidic residues" evidence="1">
    <location>
        <begin position="221"/>
        <end position="230"/>
    </location>
</feature>
<accession>A0A7G1IHW3</accession>
<feature type="region of interest" description="Disordered" evidence="1">
    <location>
        <begin position="1"/>
        <end position="31"/>
    </location>
</feature>
<protein>
    <submittedName>
        <fullName evidence="2">Uncharacterized protein</fullName>
    </submittedName>
</protein>
<evidence type="ECO:0000256" key="1">
    <source>
        <dbReference type="SAM" id="MobiDB-lite"/>
    </source>
</evidence>
<gene>
    <name evidence="2" type="ORF">NIIDMKKI_45310</name>
</gene>
<sequence>MSAASAAVSENDDAAGVFGNGQLPGHRHRSGSHPDLLVARWRVTGFADGAEFGAGATQQRHHLVVGGLGEVAVSLADREVRHRCFQAHHLVGVPGEPLGDVRRSDGNGQDHSARPLRTCYLAGGLRGGSGRDTVVDDHRDAPVERNRDVVAAEAFRSALQFGPLGGLHGGYVPVGEVRLAHHVFVDDPHIAFPDSAERELGVRRHAELAHQSTSRSVQRPGDFESHRDTASRQTQHHHVVAP</sequence>
<reference evidence="2 3" key="1">
    <citation type="submission" date="2020-07" db="EMBL/GenBank/DDBJ databases">
        <title>Mycobacterium kansasii (former subtype) with zoonotic potential isolated from diseased indoor pet cat, Japan.</title>
        <authorList>
            <person name="Fukano H."/>
            <person name="Terazono T."/>
            <person name="Hoshino Y."/>
        </authorList>
    </citation>
    <scope>NUCLEOTIDE SEQUENCE [LARGE SCALE GENOMIC DNA]</scope>
    <source>
        <strain evidence="2 3">Kuro-I</strain>
    </source>
</reference>
<organism evidence="2 3">
    <name type="scientific">Mycobacterium kansasii</name>
    <dbReference type="NCBI Taxonomy" id="1768"/>
    <lineage>
        <taxon>Bacteria</taxon>
        <taxon>Bacillati</taxon>
        <taxon>Actinomycetota</taxon>
        <taxon>Actinomycetes</taxon>
        <taxon>Mycobacteriales</taxon>
        <taxon>Mycobacteriaceae</taxon>
        <taxon>Mycobacterium</taxon>
    </lineage>
</organism>
<evidence type="ECO:0000313" key="3">
    <source>
        <dbReference type="Proteomes" id="UP000516380"/>
    </source>
</evidence>
<evidence type="ECO:0000313" key="2">
    <source>
        <dbReference type="EMBL" id="BCI89325.1"/>
    </source>
</evidence>
<proteinExistence type="predicted"/>
<dbReference type="EMBL" id="AP023343">
    <property type="protein sequence ID" value="BCI89325.1"/>
    <property type="molecule type" value="Genomic_DNA"/>
</dbReference>
<keyword evidence="3" id="KW-1185">Reference proteome</keyword>
<feature type="region of interest" description="Disordered" evidence="1">
    <location>
        <begin position="206"/>
        <end position="242"/>
    </location>
</feature>
<dbReference type="AlphaFoldDB" id="A0A7G1IHW3"/>
<name>A0A7G1IHW3_MYCKA</name>
<dbReference type="Proteomes" id="UP000516380">
    <property type="component" value="Chromosome"/>
</dbReference>